<dbReference type="EMBL" id="JBHRUG010000031">
    <property type="protein sequence ID" value="MFC3285494.1"/>
    <property type="molecule type" value="Genomic_DNA"/>
</dbReference>
<name>A0ABV7LSX9_9GAMM</name>
<dbReference type="Proteomes" id="UP001595579">
    <property type="component" value="Unassembled WGS sequence"/>
</dbReference>
<accession>A0ABV7LSX9</accession>
<sequence length="363" mass="41497">MRILHIISSAAAGGAEIYVRDLSIELVKAKHQVFILFLDRAKESGRDENFERSFLEQLLNSGISYDFIGADARKKPWKGIFFLRNIVNKFLPDIIHCHLYYAVFFSFFIKKSFNVVYTHHNIKIRVNKHIYKLMDFRVSRYIGICLACKTLLEDLTRRPVVRIDNGVSLNRIKRKETNEHTPYENNAKVRLVSVSGLYRQKNLTLLISALSKLADRRFLLNVAGEGAEREKLECLVRELGLEDNVVFLGNVNNVHDLLHDSDVFVMSSSWEGLPIAQIEATLTGLPVIVTNVGGCSEIVHRVCNGIVVDEFDAENYCAALSKIINDVNMRNMFSCNALRYSDDYLIEMSAKKHIDLYNNVMKT</sequence>
<dbReference type="PANTHER" id="PTHR12526:SF630">
    <property type="entry name" value="GLYCOSYLTRANSFERASE"/>
    <property type="match status" value="1"/>
</dbReference>
<protein>
    <submittedName>
        <fullName evidence="3">Glycosyltransferase</fullName>
        <ecNumber evidence="3">2.4.-.-</ecNumber>
    </submittedName>
</protein>
<evidence type="ECO:0000313" key="4">
    <source>
        <dbReference type="Proteomes" id="UP001595579"/>
    </source>
</evidence>
<reference evidence="4" key="1">
    <citation type="journal article" date="2019" name="Int. J. Syst. Evol. Microbiol.">
        <title>The Global Catalogue of Microorganisms (GCM) 10K type strain sequencing project: providing services to taxonomists for standard genome sequencing and annotation.</title>
        <authorList>
            <consortium name="The Broad Institute Genomics Platform"/>
            <consortium name="The Broad Institute Genome Sequencing Center for Infectious Disease"/>
            <person name="Wu L."/>
            <person name="Ma J."/>
        </authorList>
    </citation>
    <scope>NUCLEOTIDE SEQUENCE [LARGE SCALE GENOMIC DNA]</scope>
    <source>
        <strain evidence="4">CECT 7698</strain>
    </source>
</reference>
<keyword evidence="3" id="KW-0328">Glycosyltransferase</keyword>
<dbReference type="SUPFAM" id="SSF53756">
    <property type="entry name" value="UDP-Glycosyltransferase/glycogen phosphorylase"/>
    <property type="match status" value="1"/>
</dbReference>
<dbReference type="Gene3D" id="3.40.50.2000">
    <property type="entry name" value="Glycogen Phosphorylase B"/>
    <property type="match status" value="2"/>
</dbReference>
<feature type="domain" description="Glycosyl transferase family 1" evidence="1">
    <location>
        <begin position="185"/>
        <end position="337"/>
    </location>
</feature>
<proteinExistence type="predicted"/>
<dbReference type="InterPro" id="IPR001296">
    <property type="entry name" value="Glyco_trans_1"/>
</dbReference>
<dbReference type="EC" id="2.4.-.-" evidence="3"/>
<dbReference type="RefSeq" id="WP_386776260.1">
    <property type="nucleotide sequence ID" value="NZ_JBHRUG010000031.1"/>
</dbReference>
<dbReference type="Pfam" id="PF00534">
    <property type="entry name" value="Glycos_transf_1"/>
    <property type="match status" value="1"/>
</dbReference>
<dbReference type="GO" id="GO:0016757">
    <property type="term" value="F:glycosyltransferase activity"/>
    <property type="evidence" value="ECO:0007669"/>
    <property type="project" value="UniProtKB-KW"/>
</dbReference>
<dbReference type="CDD" id="cd03811">
    <property type="entry name" value="GT4_GT28_WabH-like"/>
    <property type="match status" value="1"/>
</dbReference>
<dbReference type="PANTHER" id="PTHR12526">
    <property type="entry name" value="GLYCOSYLTRANSFERASE"/>
    <property type="match status" value="1"/>
</dbReference>
<evidence type="ECO:0000259" key="2">
    <source>
        <dbReference type="Pfam" id="PF13439"/>
    </source>
</evidence>
<keyword evidence="3" id="KW-0808">Transferase</keyword>
<dbReference type="Pfam" id="PF13439">
    <property type="entry name" value="Glyco_transf_4"/>
    <property type="match status" value="1"/>
</dbReference>
<dbReference type="InterPro" id="IPR028098">
    <property type="entry name" value="Glyco_trans_4-like_N"/>
</dbReference>
<gene>
    <name evidence="3" type="ORF">ACFOEV_17985</name>
</gene>
<keyword evidence="4" id="KW-1185">Reference proteome</keyword>
<comment type="caution">
    <text evidence="3">The sequence shown here is derived from an EMBL/GenBank/DDBJ whole genome shotgun (WGS) entry which is preliminary data.</text>
</comment>
<evidence type="ECO:0000313" key="3">
    <source>
        <dbReference type="EMBL" id="MFC3285494.1"/>
    </source>
</evidence>
<feature type="domain" description="Glycosyltransferase subfamily 4-like N-terminal" evidence="2">
    <location>
        <begin position="13"/>
        <end position="171"/>
    </location>
</feature>
<evidence type="ECO:0000259" key="1">
    <source>
        <dbReference type="Pfam" id="PF00534"/>
    </source>
</evidence>
<organism evidence="3 4">
    <name type="scientific">Litchfieldella rifensis</name>
    <dbReference type="NCBI Taxonomy" id="762643"/>
    <lineage>
        <taxon>Bacteria</taxon>
        <taxon>Pseudomonadati</taxon>
        <taxon>Pseudomonadota</taxon>
        <taxon>Gammaproteobacteria</taxon>
        <taxon>Oceanospirillales</taxon>
        <taxon>Halomonadaceae</taxon>
        <taxon>Litchfieldella</taxon>
    </lineage>
</organism>